<dbReference type="PANTHER" id="PTHR16263">
    <property type="entry name" value="TETRATRICOPEPTIDE REPEAT PROTEIN 38"/>
    <property type="match status" value="1"/>
</dbReference>
<evidence type="ECO:0000256" key="2">
    <source>
        <dbReference type="ARBA" id="ARBA00019992"/>
    </source>
</evidence>
<dbReference type="Proteomes" id="UP000287447">
    <property type="component" value="Unassembled WGS sequence"/>
</dbReference>
<evidence type="ECO:0000313" key="6">
    <source>
        <dbReference type="Proteomes" id="UP000287447"/>
    </source>
</evidence>
<dbReference type="OrthoDB" id="9815900at2"/>
<dbReference type="SUPFAM" id="SSF48452">
    <property type="entry name" value="TPR-like"/>
    <property type="match status" value="1"/>
</dbReference>
<evidence type="ECO:0000313" key="5">
    <source>
        <dbReference type="EMBL" id="RVU38051.1"/>
    </source>
</evidence>
<comment type="similarity">
    <text evidence="1">Belongs to the TTC38 family.</text>
</comment>
<accession>A0A3S2Y458</accession>
<keyword evidence="3" id="KW-0677">Repeat</keyword>
<comment type="caution">
    <text evidence="5">The sequence shown here is derived from an EMBL/GenBank/DDBJ whole genome shotgun (WGS) entry which is preliminary data.</text>
</comment>
<reference evidence="6" key="1">
    <citation type="submission" date="2019-01" db="EMBL/GenBank/DDBJ databases">
        <title>Gri0909 isolated from a small marine red alga.</title>
        <authorList>
            <person name="Kim J."/>
            <person name="Jeong S.E."/>
            <person name="Jeon C.O."/>
        </authorList>
    </citation>
    <scope>NUCLEOTIDE SEQUENCE [LARGE SCALE GENOMIC DNA]</scope>
    <source>
        <strain evidence="6">Gri0909</strain>
    </source>
</reference>
<evidence type="ECO:0000256" key="1">
    <source>
        <dbReference type="ARBA" id="ARBA00005857"/>
    </source>
</evidence>
<keyword evidence="4" id="KW-0802">TPR repeat</keyword>
<dbReference type="Gene3D" id="1.25.40.10">
    <property type="entry name" value="Tetratricopeptide repeat domain"/>
    <property type="match status" value="1"/>
</dbReference>
<sequence length="416" mass="45913">MAMIDAVLAEYPDFVMAHCFRGGLFATSSEAACVDEIRAAMQAIEENWAVANDRERGHHAALAAWSVGDFHRAANTYGRVASAYPRDAIALQFAHLCDFLNGHATMLRDRVAGILPQWTPADEGYGYLLGMKAFGLEESGAYAKAEEAGRQAVDAEPGDAWAVHAVAHVLEMEGRHAEGARWLESSADHWSQDNFFAYHNWWHLSLYLLETADYQRAIDLYDQVIRTTHSPVAMEMVDAVALLWRLTLRGVNVGDRWQELSKTYEQMEMGGYYAFNDMHAVIAHSAADRAFAAERCLEKMRDALRGHDTNAMMTADVGLPAAEAMQAFLNGDYRQTIDKLYAVRAVSHHFGGSNAQRDILGVTLVEAAIRDGQRGLAVSLANERMGAKSSSPTNRMFLDRARAAAKPDLTVIAEVA</sequence>
<proteinExistence type="inferred from homology"/>
<dbReference type="RefSeq" id="WP_127763423.1">
    <property type="nucleotide sequence ID" value="NZ_SADE01000001.1"/>
</dbReference>
<dbReference type="PANTHER" id="PTHR16263:SF4">
    <property type="entry name" value="TETRATRICOPEPTIDE REPEAT PROTEIN 38"/>
    <property type="match status" value="1"/>
</dbReference>
<evidence type="ECO:0000256" key="3">
    <source>
        <dbReference type="ARBA" id="ARBA00022737"/>
    </source>
</evidence>
<gene>
    <name evidence="5" type="ORF">EOI86_01735</name>
</gene>
<name>A0A3S2Y458_9PROT</name>
<organism evidence="5 6">
    <name type="scientific">Hwanghaeella grinnelliae</name>
    <dbReference type="NCBI Taxonomy" id="2500179"/>
    <lineage>
        <taxon>Bacteria</taxon>
        <taxon>Pseudomonadati</taxon>
        <taxon>Pseudomonadota</taxon>
        <taxon>Alphaproteobacteria</taxon>
        <taxon>Rhodospirillales</taxon>
        <taxon>Rhodospirillaceae</taxon>
        <taxon>Hwanghaeella</taxon>
    </lineage>
</organism>
<dbReference type="CDD" id="cd05804">
    <property type="entry name" value="StaR_like"/>
    <property type="match status" value="1"/>
</dbReference>
<dbReference type="AlphaFoldDB" id="A0A3S2Y458"/>
<dbReference type="InterPro" id="IPR033891">
    <property type="entry name" value="TTC38"/>
</dbReference>
<evidence type="ECO:0000256" key="4">
    <source>
        <dbReference type="ARBA" id="ARBA00022803"/>
    </source>
</evidence>
<keyword evidence="6" id="KW-1185">Reference proteome</keyword>
<dbReference type="EMBL" id="SADE01000001">
    <property type="protein sequence ID" value="RVU38051.1"/>
    <property type="molecule type" value="Genomic_DNA"/>
</dbReference>
<protein>
    <recommendedName>
        <fullName evidence="2">Tetratricopeptide repeat protein 38</fullName>
    </recommendedName>
</protein>
<dbReference type="InterPro" id="IPR011990">
    <property type="entry name" value="TPR-like_helical_dom_sf"/>
</dbReference>